<dbReference type="SUPFAM" id="SSF82714">
    <property type="entry name" value="Multidrug efflux transporter AcrB TolC docking domain, DN and DC subdomains"/>
    <property type="match status" value="1"/>
</dbReference>
<dbReference type="Gene3D" id="3.30.70.1430">
    <property type="entry name" value="Multidrug efflux transporter AcrB pore domain"/>
    <property type="match status" value="1"/>
</dbReference>
<dbReference type="EMBL" id="JACHHB010000007">
    <property type="protein sequence ID" value="MBB5173659.1"/>
    <property type="molecule type" value="Genomic_DNA"/>
</dbReference>
<dbReference type="SUPFAM" id="SSF82866">
    <property type="entry name" value="Multidrug efflux transporter AcrB transmembrane domain"/>
    <property type="match status" value="1"/>
</dbReference>
<feature type="transmembrane region" description="Helical" evidence="1">
    <location>
        <begin position="310"/>
        <end position="329"/>
    </location>
</feature>
<dbReference type="PRINTS" id="PR00702">
    <property type="entry name" value="ACRIFLAVINRP"/>
</dbReference>
<proteinExistence type="predicted"/>
<organism evidence="2 3">
    <name type="scientific">Texcoconibacillus texcoconensis</name>
    <dbReference type="NCBI Taxonomy" id="1095777"/>
    <lineage>
        <taxon>Bacteria</taxon>
        <taxon>Bacillati</taxon>
        <taxon>Bacillota</taxon>
        <taxon>Bacilli</taxon>
        <taxon>Bacillales</taxon>
        <taxon>Bacillaceae</taxon>
        <taxon>Texcoconibacillus</taxon>
    </lineage>
</organism>
<dbReference type="Gene3D" id="1.20.1640.10">
    <property type="entry name" value="Multidrug efflux transporter AcrB transmembrane domain"/>
    <property type="match status" value="1"/>
</dbReference>
<dbReference type="InterPro" id="IPR001036">
    <property type="entry name" value="Acrflvin-R"/>
</dbReference>
<dbReference type="GO" id="GO:0005886">
    <property type="term" value="C:plasma membrane"/>
    <property type="evidence" value="ECO:0007669"/>
    <property type="project" value="TreeGrafter"/>
</dbReference>
<feature type="transmembrane region" description="Helical" evidence="1">
    <location>
        <begin position="336"/>
        <end position="356"/>
    </location>
</feature>
<keyword evidence="1" id="KW-0472">Membrane</keyword>
<protein>
    <submittedName>
        <fullName evidence="2">Multidrug efflux pump subunit AcrB</fullName>
    </submittedName>
</protein>
<accession>A0A840QQN6</accession>
<evidence type="ECO:0000313" key="2">
    <source>
        <dbReference type="EMBL" id="MBB5173659.1"/>
    </source>
</evidence>
<gene>
    <name evidence="2" type="ORF">HNQ41_001848</name>
</gene>
<dbReference type="Pfam" id="PF00873">
    <property type="entry name" value="ACR_tran"/>
    <property type="match status" value="1"/>
</dbReference>
<dbReference type="Gene3D" id="3.30.70.1440">
    <property type="entry name" value="Multidrug efflux transporter AcrB pore domain"/>
    <property type="match status" value="1"/>
</dbReference>
<keyword evidence="3" id="KW-1185">Reference proteome</keyword>
<name>A0A840QQN6_9BACI</name>
<feature type="transmembrane region" description="Helical" evidence="1">
    <location>
        <begin position="408"/>
        <end position="427"/>
    </location>
</feature>
<evidence type="ECO:0000256" key="1">
    <source>
        <dbReference type="SAM" id="Phobius"/>
    </source>
</evidence>
<dbReference type="InterPro" id="IPR027463">
    <property type="entry name" value="AcrB_DN_DC_subdom"/>
</dbReference>
<keyword evidence="1" id="KW-0812">Transmembrane</keyword>
<dbReference type="PANTHER" id="PTHR32063:SF0">
    <property type="entry name" value="SWARMING MOTILITY PROTEIN SWRC"/>
    <property type="match status" value="1"/>
</dbReference>
<dbReference type="GO" id="GO:0042910">
    <property type="term" value="F:xenobiotic transmembrane transporter activity"/>
    <property type="evidence" value="ECO:0007669"/>
    <property type="project" value="TreeGrafter"/>
</dbReference>
<reference evidence="2 3" key="1">
    <citation type="submission" date="2020-08" db="EMBL/GenBank/DDBJ databases">
        <title>Genomic Encyclopedia of Type Strains, Phase IV (KMG-IV): sequencing the most valuable type-strain genomes for metagenomic binning, comparative biology and taxonomic classification.</title>
        <authorList>
            <person name="Goeker M."/>
        </authorList>
    </citation>
    <scope>NUCLEOTIDE SEQUENCE [LARGE SCALE GENOMIC DNA]</scope>
    <source>
        <strain evidence="2 3">DSM 24696</strain>
    </source>
</reference>
<dbReference type="Proteomes" id="UP000551878">
    <property type="component" value="Unassembled WGS sequence"/>
</dbReference>
<keyword evidence="1" id="KW-1133">Transmembrane helix</keyword>
<dbReference type="PANTHER" id="PTHR32063">
    <property type="match status" value="1"/>
</dbReference>
<comment type="caution">
    <text evidence="2">The sequence shown here is derived from an EMBL/GenBank/DDBJ whole genome shotgun (WGS) entry which is preliminary data.</text>
</comment>
<dbReference type="SUPFAM" id="SSF82693">
    <property type="entry name" value="Multidrug efflux transporter AcrB pore domain, PN1, PN2, PC1 and PC2 subdomains"/>
    <property type="match status" value="1"/>
</dbReference>
<feature type="transmembrane region" description="Helical" evidence="1">
    <location>
        <begin position="439"/>
        <end position="465"/>
    </location>
</feature>
<sequence length="499" mass="55047">MPDTDEGTFMIDVELEEGMNLRRTDETVTKIEDILDEYDEIENYLSTVGSGAQAFMGAGATSNTAEIMVNLVPGAERNISTSEFSESIERDITNTASEADIQISQSAQAGIGGEANTVVFNINDPNKKRLEETSEEIVEKLEEENIIRDVQASIEETSTELQVVIDKGAAQQEGLVPAQIAETVNQITNGQTATTIQTEDQEIYEVIVRYHDETLESQENFERVSIQNQDGEYIVLSDVAKIEEGEGPITINRSDMVESIEFEVTYTSSSHLGEVSTLIEEVIDDIELADEAEFVFGGDQEMMEEAMENLIMALGLGIVIIYLVMTAQFESFKFPFVIMFTVPFFVIGVMLSLVMTQTPVSIMSFMGVIVLAGIVVNNAIVLVDYINKKKEAGMHSYEAIIDGVKDRTRPIIITALTTILGVVPLAIGMGEGTEIQQPIGIVIIGGLISSTLLTLFVIPVIYSLFDPTTRNINKKYMTPDGEIIYARDLMKKDRDNEND</sequence>
<evidence type="ECO:0000313" key="3">
    <source>
        <dbReference type="Proteomes" id="UP000551878"/>
    </source>
</evidence>
<feature type="transmembrane region" description="Helical" evidence="1">
    <location>
        <begin position="362"/>
        <end position="387"/>
    </location>
</feature>
<dbReference type="AlphaFoldDB" id="A0A840QQN6"/>
<dbReference type="Gene3D" id="3.30.2090.10">
    <property type="entry name" value="Multidrug efflux transporter AcrB TolC docking domain, DN and DC subdomains"/>
    <property type="match status" value="1"/>
</dbReference>